<evidence type="ECO:0000256" key="3">
    <source>
        <dbReference type="RuleBase" id="RU363034"/>
    </source>
</evidence>
<dbReference type="GO" id="GO:0008236">
    <property type="term" value="F:serine-type peptidase activity"/>
    <property type="evidence" value="ECO:0007669"/>
    <property type="project" value="UniProtKB-KW"/>
</dbReference>
<evidence type="ECO:0000313" key="6">
    <source>
        <dbReference type="EMBL" id="KAL3395578.1"/>
    </source>
</evidence>
<dbReference type="InterPro" id="IPR033116">
    <property type="entry name" value="TRYPSIN_SER"/>
</dbReference>
<keyword evidence="7" id="KW-1185">Reference proteome</keyword>
<dbReference type="AlphaFoldDB" id="A0ABD2WRI0"/>
<dbReference type="GO" id="GO:0006508">
    <property type="term" value="P:proteolysis"/>
    <property type="evidence" value="ECO:0007669"/>
    <property type="project" value="UniProtKB-KW"/>
</dbReference>
<dbReference type="InterPro" id="IPR001254">
    <property type="entry name" value="Trypsin_dom"/>
</dbReference>
<dbReference type="InterPro" id="IPR043504">
    <property type="entry name" value="Peptidase_S1_PA_chymotrypsin"/>
</dbReference>
<dbReference type="PANTHER" id="PTHR24256">
    <property type="entry name" value="TRYPTASE-RELATED"/>
    <property type="match status" value="1"/>
</dbReference>
<protein>
    <recommendedName>
        <fullName evidence="5">Peptidase S1 domain-containing protein</fullName>
    </recommendedName>
</protein>
<dbReference type="FunFam" id="2.40.10.10:FF:000068">
    <property type="entry name" value="transmembrane protease serine 2"/>
    <property type="match status" value="1"/>
</dbReference>
<keyword evidence="3" id="KW-0720">Serine protease</keyword>
<evidence type="ECO:0000259" key="5">
    <source>
        <dbReference type="PROSITE" id="PS50240"/>
    </source>
</evidence>
<dbReference type="InterPro" id="IPR001314">
    <property type="entry name" value="Peptidase_S1A"/>
</dbReference>
<keyword evidence="3" id="KW-0645">Protease</keyword>
<reference evidence="6 7" key="1">
    <citation type="journal article" date="2024" name="bioRxiv">
        <title>A reference genome for Trichogramma kaykai: A tiny desert-dwelling parasitoid wasp with competing sex-ratio distorters.</title>
        <authorList>
            <person name="Culotta J."/>
            <person name="Lindsey A.R."/>
        </authorList>
    </citation>
    <scope>NUCLEOTIDE SEQUENCE [LARGE SCALE GENOMIC DNA]</scope>
    <source>
        <strain evidence="6 7">KSX58</strain>
    </source>
</reference>
<evidence type="ECO:0000313" key="7">
    <source>
        <dbReference type="Proteomes" id="UP001627154"/>
    </source>
</evidence>
<feature type="chain" id="PRO_5044871458" description="Peptidase S1 domain-containing protein" evidence="4">
    <location>
        <begin position="22"/>
        <end position="327"/>
    </location>
</feature>
<dbReference type="PROSITE" id="PS50240">
    <property type="entry name" value="TRYPSIN_DOM"/>
    <property type="match status" value="1"/>
</dbReference>
<keyword evidence="3" id="KW-0378">Hydrolase</keyword>
<name>A0ABD2WRI0_9HYME</name>
<dbReference type="SMART" id="SM00020">
    <property type="entry name" value="Tryp_SPc"/>
    <property type="match status" value="1"/>
</dbReference>
<evidence type="ECO:0000256" key="4">
    <source>
        <dbReference type="SAM" id="SignalP"/>
    </source>
</evidence>
<dbReference type="Proteomes" id="UP001627154">
    <property type="component" value="Unassembled WGS sequence"/>
</dbReference>
<organism evidence="6 7">
    <name type="scientific">Trichogramma kaykai</name>
    <dbReference type="NCBI Taxonomy" id="54128"/>
    <lineage>
        <taxon>Eukaryota</taxon>
        <taxon>Metazoa</taxon>
        <taxon>Ecdysozoa</taxon>
        <taxon>Arthropoda</taxon>
        <taxon>Hexapoda</taxon>
        <taxon>Insecta</taxon>
        <taxon>Pterygota</taxon>
        <taxon>Neoptera</taxon>
        <taxon>Endopterygota</taxon>
        <taxon>Hymenoptera</taxon>
        <taxon>Apocrita</taxon>
        <taxon>Proctotrupomorpha</taxon>
        <taxon>Chalcidoidea</taxon>
        <taxon>Trichogrammatidae</taxon>
        <taxon>Trichogramma</taxon>
    </lineage>
</organism>
<dbReference type="PROSITE" id="PS00135">
    <property type="entry name" value="TRYPSIN_SER"/>
    <property type="match status" value="1"/>
</dbReference>
<accession>A0ABD2WRI0</accession>
<keyword evidence="4" id="KW-0732">Signal</keyword>
<dbReference type="CDD" id="cd00190">
    <property type="entry name" value="Tryp_SPc"/>
    <property type="match status" value="1"/>
</dbReference>
<comment type="caution">
    <text evidence="6">The sequence shown here is derived from an EMBL/GenBank/DDBJ whole genome shotgun (WGS) entry which is preliminary data.</text>
</comment>
<evidence type="ECO:0000256" key="1">
    <source>
        <dbReference type="ARBA" id="ARBA00023157"/>
    </source>
</evidence>
<keyword evidence="1" id="KW-1015">Disulfide bond</keyword>
<dbReference type="Gene3D" id="2.40.10.10">
    <property type="entry name" value="Trypsin-like serine proteases"/>
    <property type="match status" value="1"/>
</dbReference>
<dbReference type="Pfam" id="PF00089">
    <property type="entry name" value="Trypsin"/>
    <property type="match status" value="1"/>
</dbReference>
<dbReference type="InterPro" id="IPR009003">
    <property type="entry name" value="Peptidase_S1_PA"/>
</dbReference>
<feature type="domain" description="Peptidase S1" evidence="5">
    <location>
        <begin position="26"/>
        <end position="274"/>
    </location>
</feature>
<dbReference type="InterPro" id="IPR018114">
    <property type="entry name" value="TRYPSIN_HIS"/>
</dbReference>
<comment type="similarity">
    <text evidence="2">Belongs to the peptidase S1 family. CLIP subfamily.</text>
</comment>
<dbReference type="PRINTS" id="PR00722">
    <property type="entry name" value="CHYMOTRYPSIN"/>
</dbReference>
<dbReference type="InterPro" id="IPR051487">
    <property type="entry name" value="Ser/Thr_Proteases_Immune/Dev"/>
</dbReference>
<dbReference type="PROSITE" id="PS00134">
    <property type="entry name" value="TRYPSIN_HIS"/>
    <property type="match status" value="1"/>
</dbReference>
<dbReference type="SUPFAM" id="SSF50494">
    <property type="entry name" value="Trypsin-like serine proteases"/>
    <property type="match status" value="1"/>
</dbReference>
<dbReference type="EMBL" id="JBJJXI010000080">
    <property type="protein sequence ID" value="KAL3395578.1"/>
    <property type="molecule type" value="Genomic_DNA"/>
</dbReference>
<sequence>MLHKLILIILFGLYQVSVINSKKLRIIEGEFALPGQFPHQVSIQDLSGDNCTRHVCGGSIIDEWHILTAAHCVTSNLFHEFNNKPITIVAGTIDLLNRTSAVYHDVELIFMPHSYTLNGYEEYKDDIAILKLRDPLSLDSHPYLRAVKLPASDQYLPPDNLNAVMSGFGVFKEFLKNGTWRLSYKSRYLRYAYGVINVPEPKGCLDSQICVKSLSAYIGRLEGVCNGDSGGPLYDEATNTLIGITSHKVYDRCGTVARFTRVSSFLDFINKVVFNRIDSTILFTKQSHNNAIEFPHRTIKIASPIELISAAVYSARACIGNRFSSRS</sequence>
<evidence type="ECO:0000256" key="2">
    <source>
        <dbReference type="ARBA" id="ARBA00024195"/>
    </source>
</evidence>
<proteinExistence type="inferred from homology"/>
<gene>
    <name evidence="6" type="ORF">TKK_010395</name>
</gene>
<feature type="signal peptide" evidence="4">
    <location>
        <begin position="1"/>
        <end position="21"/>
    </location>
</feature>